<dbReference type="Gene3D" id="3.90.79.10">
    <property type="entry name" value="Nucleoside Triphosphate Pyrophosphohydrolase"/>
    <property type="match status" value="1"/>
</dbReference>
<dbReference type="PANTHER" id="PTHR43046">
    <property type="entry name" value="GDP-MANNOSE MANNOSYL HYDROLASE"/>
    <property type="match status" value="1"/>
</dbReference>
<dbReference type="InterPro" id="IPR020084">
    <property type="entry name" value="NUDIX_hydrolase_CS"/>
</dbReference>
<evidence type="ECO:0000259" key="3">
    <source>
        <dbReference type="PROSITE" id="PS51462"/>
    </source>
</evidence>
<keyword evidence="5" id="KW-1185">Reference proteome</keyword>
<keyword evidence="2" id="KW-0378">Hydrolase</keyword>
<accession>A0ABV8UYC8</accession>
<dbReference type="Pfam" id="PF00293">
    <property type="entry name" value="NUDIX"/>
    <property type="match status" value="1"/>
</dbReference>
<dbReference type="RefSeq" id="WP_378142138.1">
    <property type="nucleotide sequence ID" value="NZ_JBHSEF010000023.1"/>
</dbReference>
<dbReference type="InterPro" id="IPR000086">
    <property type="entry name" value="NUDIX_hydrolase_dom"/>
</dbReference>
<protein>
    <submittedName>
        <fullName evidence="4">NUDIX domain-containing protein</fullName>
    </submittedName>
</protein>
<dbReference type="PROSITE" id="PS00893">
    <property type="entry name" value="NUDIX_BOX"/>
    <property type="match status" value="1"/>
</dbReference>
<dbReference type="InterPro" id="IPR015797">
    <property type="entry name" value="NUDIX_hydrolase-like_dom_sf"/>
</dbReference>
<evidence type="ECO:0000256" key="2">
    <source>
        <dbReference type="ARBA" id="ARBA00022801"/>
    </source>
</evidence>
<dbReference type="Proteomes" id="UP001595733">
    <property type="component" value="Unassembled WGS sequence"/>
</dbReference>
<dbReference type="PANTHER" id="PTHR43046:SF14">
    <property type="entry name" value="MUTT_NUDIX FAMILY PROTEIN"/>
    <property type="match status" value="1"/>
</dbReference>
<evidence type="ECO:0000313" key="5">
    <source>
        <dbReference type="Proteomes" id="UP001595733"/>
    </source>
</evidence>
<evidence type="ECO:0000256" key="1">
    <source>
        <dbReference type="ARBA" id="ARBA00001946"/>
    </source>
</evidence>
<reference evidence="5" key="1">
    <citation type="journal article" date="2019" name="Int. J. Syst. Evol. Microbiol.">
        <title>The Global Catalogue of Microorganisms (GCM) 10K type strain sequencing project: providing services to taxonomists for standard genome sequencing and annotation.</title>
        <authorList>
            <consortium name="The Broad Institute Genomics Platform"/>
            <consortium name="The Broad Institute Genome Sequencing Center for Infectious Disease"/>
            <person name="Wu L."/>
            <person name="Ma J."/>
        </authorList>
    </citation>
    <scope>NUCLEOTIDE SEQUENCE [LARGE SCALE GENOMIC DNA]</scope>
    <source>
        <strain evidence="5">CCUG 50353</strain>
    </source>
</reference>
<feature type="domain" description="Nudix hydrolase" evidence="3">
    <location>
        <begin position="14"/>
        <end position="163"/>
    </location>
</feature>
<comment type="caution">
    <text evidence="4">The sequence shown here is derived from an EMBL/GenBank/DDBJ whole genome shotgun (WGS) entry which is preliminary data.</text>
</comment>
<dbReference type="EMBL" id="JBHSEF010000023">
    <property type="protein sequence ID" value="MFC4355606.1"/>
    <property type="molecule type" value="Genomic_DNA"/>
</dbReference>
<organism evidence="4 5">
    <name type="scientific">Chryseomicrobium palamuruense</name>
    <dbReference type="NCBI Taxonomy" id="682973"/>
    <lineage>
        <taxon>Bacteria</taxon>
        <taxon>Bacillati</taxon>
        <taxon>Bacillota</taxon>
        <taxon>Bacilli</taxon>
        <taxon>Bacillales</taxon>
        <taxon>Caryophanaceae</taxon>
        <taxon>Chryseomicrobium</taxon>
    </lineage>
</organism>
<evidence type="ECO:0000313" key="4">
    <source>
        <dbReference type="EMBL" id="MFC4355606.1"/>
    </source>
</evidence>
<dbReference type="SUPFAM" id="SSF55811">
    <property type="entry name" value="Nudix"/>
    <property type="match status" value="1"/>
</dbReference>
<gene>
    <name evidence="4" type="ORF">ACFO0S_11135</name>
</gene>
<comment type="cofactor">
    <cofactor evidence="1">
        <name>Mg(2+)</name>
        <dbReference type="ChEBI" id="CHEBI:18420"/>
    </cofactor>
</comment>
<name>A0ABV8UYC8_9BACL</name>
<proteinExistence type="predicted"/>
<sequence>MSQRIQEPFYIHLGEPVPDGVPVITRTGVRAIMESGEELLMMKSIRGDYKFPGGGMEAGEDERTALKREVLEETGYVDATIGELAGTVIQSHPDRVQKGAWYCQTSPYYYVSLPTQKQQPIALTEEEIDQGFHAVWIRPEEAIAINETIPLDPNMNFYIERENRVMAEIIKQRTIHVLKEK</sequence>
<dbReference type="PROSITE" id="PS51462">
    <property type="entry name" value="NUDIX"/>
    <property type="match status" value="1"/>
</dbReference>